<dbReference type="Pfam" id="PF13489">
    <property type="entry name" value="Methyltransf_23"/>
    <property type="match status" value="1"/>
</dbReference>
<reference evidence="2 3" key="1">
    <citation type="submission" date="2019-03" db="EMBL/GenBank/DDBJ databases">
        <title>Genomic Encyclopedia of Type Strains, Phase IV (KMG-IV): sequencing the most valuable type-strain genomes for metagenomic binning, comparative biology and taxonomic classification.</title>
        <authorList>
            <person name="Goeker M."/>
        </authorList>
    </citation>
    <scope>NUCLEOTIDE SEQUENCE [LARGE SCALE GENOMIC DNA]</scope>
    <source>
        <strain evidence="2 3">DSM 28559</strain>
    </source>
</reference>
<evidence type="ECO:0000313" key="3">
    <source>
        <dbReference type="Proteomes" id="UP000295711"/>
    </source>
</evidence>
<accession>A0A4R2LGG0</accession>
<dbReference type="EMBL" id="SLXA01000010">
    <property type="protein sequence ID" value="TCO83987.1"/>
    <property type="molecule type" value="Genomic_DNA"/>
</dbReference>
<dbReference type="Gene3D" id="3.40.50.150">
    <property type="entry name" value="Vaccinia Virus protein VP39"/>
    <property type="match status" value="1"/>
</dbReference>
<organism evidence="2 3">
    <name type="scientific">Frisingicoccus caecimuris</name>
    <dbReference type="NCBI Taxonomy" id="1796636"/>
    <lineage>
        <taxon>Bacteria</taxon>
        <taxon>Bacillati</taxon>
        <taxon>Bacillota</taxon>
        <taxon>Clostridia</taxon>
        <taxon>Lachnospirales</taxon>
        <taxon>Lachnospiraceae</taxon>
        <taxon>Frisingicoccus</taxon>
    </lineage>
</organism>
<dbReference type="PANTHER" id="PTHR43861">
    <property type="entry name" value="TRANS-ACONITATE 2-METHYLTRANSFERASE-RELATED"/>
    <property type="match status" value="1"/>
</dbReference>
<dbReference type="InterPro" id="IPR029063">
    <property type="entry name" value="SAM-dependent_MTases_sf"/>
</dbReference>
<dbReference type="GO" id="GO:0032259">
    <property type="term" value="P:methylation"/>
    <property type="evidence" value="ECO:0007669"/>
    <property type="project" value="UniProtKB-KW"/>
</dbReference>
<evidence type="ECO:0000256" key="1">
    <source>
        <dbReference type="SAM" id="Coils"/>
    </source>
</evidence>
<dbReference type="GO" id="GO:0008168">
    <property type="term" value="F:methyltransferase activity"/>
    <property type="evidence" value="ECO:0007669"/>
    <property type="project" value="UniProtKB-KW"/>
</dbReference>
<keyword evidence="2" id="KW-0808">Transferase</keyword>
<dbReference type="CDD" id="cd02440">
    <property type="entry name" value="AdoMet_MTases"/>
    <property type="match status" value="1"/>
</dbReference>
<name>A0A4R2LGG0_9FIRM</name>
<sequence>MGEKLSCIERIFEKAGRKYILGQNARYDELKNETEGLKRTIEQLTSELNQEKAALRGAQIALAEAYEYMKVRKETNPSLEENIRNNNIRINRFDEMFENLAGRLDMQEVKFKKLSRATEEEAPLTREKAMTPQMMPVDNEYDCVDYFDFENHFRGSREAIKSVQKQYIPYFKGRTNVLDLGCGRGEFLELLKECQINAIGVECYTEFAEYCKMKGLNVAEDDALVYLRNQDKVGGIFAGQLIEHLKFNQIVELCELAYQKLEEGAYIIMETPNPMSLAIYTHAFYMDPSHNKPVHPLTMEYFMHKVGFKDVKILFTESSRYPVEIPELKVGGVENLDAFNKSMKEVSETLFGSQDYAIIGRR</sequence>
<dbReference type="RefSeq" id="WP_165873352.1">
    <property type="nucleotide sequence ID" value="NZ_JANKAQ010000011.1"/>
</dbReference>
<keyword evidence="2" id="KW-0489">Methyltransferase</keyword>
<dbReference type="Proteomes" id="UP000295711">
    <property type="component" value="Unassembled WGS sequence"/>
</dbReference>
<proteinExistence type="predicted"/>
<gene>
    <name evidence="2" type="ORF">EV212_11010</name>
</gene>
<feature type="coiled-coil region" evidence="1">
    <location>
        <begin position="27"/>
        <end position="61"/>
    </location>
</feature>
<dbReference type="SUPFAM" id="SSF53335">
    <property type="entry name" value="S-adenosyl-L-methionine-dependent methyltransferases"/>
    <property type="match status" value="1"/>
</dbReference>
<keyword evidence="3" id="KW-1185">Reference proteome</keyword>
<keyword evidence="1" id="KW-0175">Coiled coil</keyword>
<dbReference type="AlphaFoldDB" id="A0A4R2LGG0"/>
<protein>
    <submittedName>
        <fullName evidence="2">Methyltransferase family protein</fullName>
    </submittedName>
</protein>
<evidence type="ECO:0000313" key="2">
    <source>
        <dbReference type="EMBL" id="TCO83987.1"/>
    </source>
</evidence>
<comment type="caution">
    <text evidence="2">The sequence shown here is derived from an EMBL/GenBank/DDBJ whole genome shotgun (WGS) entry which is preliminary data.</text>
</comment>